<dbReference type="OrthoDB" id="5567366at2"/>
<protein>
    <recommendedName>
        <fullName evidence="1">glutathione-specific gamma-glutamylcyclotransferase</fullName>
        <ecNumber evidence="1">4.3.2.7</ecNumber>
    </recommendedName>
</protein>
<dbReference type="GO" id="GO:0061928">
    <property type="term" value="F:glutathione specific gamma-glutamylcyclotransferase activity"/>
    <property type="evidence" value="ECO:0007669"/>
    <property type="project" value="UniProtKB-EC"/>
</dbReference>
<dbReference type="AlphaFoldDB" id="A0A5S3Q478"/>
<dbReference type="EC" id="4.3.2.7" evidence="1"/>
<organism evidence="3 4">
    <name type="scientific">Sulfitobacter sabulilitoris</name>
    <dbReference type="NCBI Taxonomy" id="2562655"/>
    <lineage>
        <taxon>Bacteria</taxon>
        <taxon>Pseudomonadati</taxon>
        <taxon>Pseudomonadota</taxon>
        <taxon>Alphaproteobacteria</taxon>
        <taxon>Rhodobacterales</taxon>
        <taxon>Roseobacteraceae</taxon>
        <taxon>Sulfitobacter</taxon>
    </lineage>
</organism>
<keyword evidence="4" id="KW-1185">Reference proteome</keyword>
<comment type="caution">
    <text evidence="3">The sequence shown here is derived from an EMBL/GenBank/DDBJ whole genome shotgun (WGS) entry which is preliminary data.</text>
</comment>
<accession>A0A5S3Q478</accession>
<reference evidence="3 4" key="1">
    <citation type="submission" date="2019-05" db="EMBL/GenBank/DDBJ databases">
        <title>Sulfitobacter sabulilitoris sp. nov., isolated from a marine sand.</title>
        <authorList>
            <person name="Yoon J.-H."/>
        </authorList>
    </citation>
    <scope>NUCLEOTIDE SEQUENCE [LARGE SCALE GENOMIC DNA]</scope>
    <source>
        <strain evidence="3 4">HSMS-29</strain>
    </source>
</reference>
<evidence type="ECO:0000313" key="4">
    <source>
        <dbReference type="Proteomes" id="UP000309550"/>
    </source>
</evidence>
<dbReference type="Proteomes" id="UP000309550">
    <property type="component" value="Unassembled WGS sequence"/>
</dbReference>
<gene>
    <name evidence="3" type="ORF">FDT80_14795</name>
</gene>
<dbReference type="GO" id="GO:0006751">
    <property type="term" value="P:glutathione catabolic process"/>
    <property type="evidence" value="ECO:0007669"/>
    <property type="project" value="InterPro"/>
</dbReference>
<dbReference type="GO" id="GO:0016740">
    <property type="term" value="F:transferase activity"/>
    <property type="evidence" value="ECO:0007669"/>
    <property type="project" value="UniProtKB-KW"/>
</dbReference>
<dbReference type="InterPro" id="IPR006840">
    <property type="entry name" value="ChaC"/>
</dbReference>
<keyword evidence="3" id="KW-0808">Transferase</keyword>
<dbReference type="Gene3D" id="3.10.490.10">
    <property type="entry name" value="Gamma-glutamyl cyclotransferase-like"/>
    <property type="match status" value="1"/>
</dbReference>
<evidence type="ECO:0000256" key="1">
    <source>
        <dbReference type="ARBA" id="ARBA00012344"/>
    </source>
</evidence>
<name>A0A5S3Q478_9RHOB</name>
<dbReference type="RefSeq" id="WP_138663290.1">
    <property type="nucleotide sequence ID" value="NZ_VANS01000004.1"/>
</dbReference>
<dbReference type="SUPFAM" id="SSF110857">
    <property type="entry name" value="Gamma-glutamyl cyclotransferase-like"/>
    <property type="match status" value="1"/>
</dbReference>
<evidence type="ECO:0000313" key="3">
    <source>
        <dbReference type="EMBL" id="TMM51331.1"/>
    </source>
</evidence>
<dbReference type="Pfam" id="PF04752">
    <property type="entry name" value="ChaC"/>
    <property type="match status" value="1"/>
</dbReference>
<dbReference type="InterPro" id="IPR036568">
    <property type="entry name" value="GGCT-like_sf"/>
</dbReference>
<dbReference type="InterPro" id="IPR013024">
    <property type="entry name" value="GGCT-like"/>
</dbReference>
<dbReference type="EMBL" id="VANS01000004">
    <property type="protein sequence ID" value="TMM51331.1"/>
    <property type="molecule type" value="Genomic_DNA"/>
</dbReference>
<keyword evidence="2" id="KW-0456">Lyase</keyword>
<evidence type="ECO:0000256" key="2">
    <source>
        <dbReference type="ARBA" id="ARBA00023239"/>
    </source>
</evidence>
<sequence length="189" mass="20875">MTDPYFFGYGSLVNRATHAYPDARRATLSGWRRAWVRSPGRETVFLTGVPAPGHRISGLIARVPGADWTTLDLRETGYARVPAQGAVAHDLHPDTDIAVYAVQPADMLTSGDHVILLSYLDVVVQGFLREFGADGVADFFATTDNWDTPIHDDRAAPLYPRHQVLHPDERALVDRHLSNLPTRIVNVPA</sequence>
<proteinExistence type="predicted"/>
<dbReference type="CDD" id="cd06661">
    <property type="entry name" value="GGCT_like"/>
    <property type="match status" value="1"/>
</dbReference>